<evidence type="ECO:0000313" key="3">
    <source>
        <dbReference type="Proteomes" id="UP000068164"/>
    </source>
</evidence>
<dbReference type="InterPro" id="IPR029045">
    <property type="entry name" value="ClpP/crotonase-like_dom_sf"/>
</dbReference>
<reference evidence="2 3" key="1">
    <citation type="submission" date="2015-11" db="EMBL/GenBank/DDBJ databases">
        <title>Draft Genome Sequence of the Strain BR 10423 (Rhizobium sp.) isolated from nodules of Mimosa pudica.</title>
        <authorList>
            <person name="Barauna A.C."/>
            <person name="Zilli J.E."/>
            <person name="Simoes-Araujo J.L."/>
            <person name="Reis V.M."/>
            <person name="James E.K."/>
            <person name="Reis F.B.Jr."/>
            <person name="Rouws L.F."/>
            <person name="Passos S.R."/>
            <person name="Gois S.R."/>
        </authorList>
    </citation>
    <scope>NUCLEOTIDE SEQUENCE [LARGE SCALE GENOMIC DNA]</scope>
    <source>
        <strain evidence="2 3">BR10423</strain>
    </source>
</reference>
<evidence type="ECO:0000256" key="1">
    <source>
        <dbReference type="ARBA" id="ARBA00005254"/>
    </source>
</evidence>
<dbReference type="OrthoDB" id="9781757at2"/>
<sequence>MSESDTVQSAFADGVLTLTLNRPDKLNAFNEEMHLALRAGFERAHQDASVRAVLLTGAGRGFCAGQDLGDRDPRKGGAAPDLGRTIELFYNPLIRLIRTLEKPVICAVNGVAAGAGANIALACDITLAARSARFIQAFAKIGLVPDSGGTWSLPRLLGEARAKALALTAEPLDAETAASWGLIWKTVDDAALLDEARTLATKLAAGPTKGLGMTKRAIQAAATNSLDEQLELERDLQREAGRSADYAEGVAAFLEKRKPEFKGQ</sequence>
<accession>A0A109K3U0</accession>
<comment type="similarity">
    <text evidence="1">Belongs to the enoyl-CoA hydratase/isomerase family.</text>
</comment>
<evidence type="ECO:0000313" key="2">
    <source>
        <dbReference type="EMBL" id="KWV59939.1"/>
    </source>
</evidence>
<dbReference type="Proteomes" id="UP000068164">
    <property type="component" value="Unassembled WGS sequence"/>
</dbReference>
<dbReference type="GO" id="GO:0010124">
    <property type="term" value="P:phenylacetate catabolic process"/>
    <property type="evidence" value="ECO:0007669"/>
    <property type="project" value="InterPro"/>
</dbReference>
<dbReference type="Gene3D" id="3.90.226.10">
    <property type="entry name" value="2-enoyl-CoA Hydratase, Chain A, domain 1"/>
    <property type="match status" value="1"/>
</dbReference>
<dbReference type="InterPro" id="IPR014748">
    <property type="entry name" value="Enoyl-CoA_hydra_C"/>
</dbReference>
<dbReference type="EMBL" id="LNCD01000003">
    <property type="protein sequence ID" value="KWV59939.1"/>
    <property type="molecule type" value="Genomic_DNA"/>
</dbReference>
<dbReference type="FunFam" id="3.90.226.10:FF:000071">
    <property type="entry name" value="Putative enoyl-CoA hydratase PaaB"/>
    <property type="match status" value="1"/>
</dbReference>
<dbReference type="NCBIfam" id="TIGR02280">
    <property type="entry name" value="PaaB1"/>
    <property type="match status" value="1"/>
</dbReference>
<dbReference type="GO" id="GO:0003824">
    <property type="term" value="F:catalytic activity"/>
    <property type="evidence" value="ECO:0007669"/>
    <property type="project" value="UniProtKB-ARBA"/>
</dbReference>
<keyword evidence="3" id="KW-1185">Reference proteome</keyword>
<dbReference type="RefSeq" id="WP_062368344.1">
    <property type="nucleotide sequence ID" value="NZ_LNCD01000003.1"/>
</dbReference>
<dbReference type="Pfam" id="PF00378">
    <property type="entry name" value="ECH_1"/>
    <property type="match status" value="1"/>
</dbReference>
<dbReference type="PANTHER" id="PTHR43459">
    <property type="entry name" value="ENOYL-COA HYDRATASE"/>
    <property type="match status" value="1"/>
</dbReference>
<dbReference type="AlphaFoldDB" id="A0A109K3U0"/>
<dbReference type="CDD" id="cd06558">
    <property type="entry name" value="crotonase-like"/>
    <property type="match status" value="1"/>
</dbReference>
<dbReference type="PANTHER" id="PTHR43459:SF1">
    <property type="entry name" value="EG:BACN32G11.4 PROTEIN"/>
    <property type="match status" value="1"/>
</dbReference>
<dbReference type="SUPFAM" id="SSF52096">
    <property type="entry name" value="ClpP/crotonase"/>
    <property type="match status" value="1"/>
</dbReference>
<gene>
    <name evidence="2" type="ORF">AS026_26930</name>
</gene>
<comment type="caution">
    <text evidence="2">The sequence shown here is derived from an EMBL/GenBank/DDBJ whole genome shotgun (WGS) entry which is preliminary data.</text>
</comment>
<organism evidence="2 3">
    <name type="scientific">Rhizobium altiplani</name>
    <dbReference type="NCBI Taxonomy" id="1864509"/>
    <lineage>
        <taxon>Bacteria</taxon>
        <taxon>Pseudomonadati</taxon>
        <taxon>Pseudomonadota</taxon>
        <taxon>Alphaproteobacteria</taxon>
        <taxon>Hyphomicrobiales</taxon>
        <taxon>Rhizobiaceae</taxon>
        <taxon>Rhizobium/Agrobacterium group</taxon>
        <taxon>Rhizobium</taxon>
    </lineage>
</organism>
<dbReference type="Gene3D" id="1.10.12.10">
    <property type="entry name" value="Lyase 2-enoyl-coa Hydratase, Chain A, domain 2"/>
    <property type="match status" value="1"/>
</dbReference>
<dbReference type="InterPro" id="IPR011968">
    <property type="entry name" value="PaaB1"/>
</dbReference>
<proteinExistence type="inferred from homology"/>
<name>A0A109K3U0_9HYPH</name>
<dbReference type="InterPro" id="IPR001753">
    <property type="entry name" value="Enoyl-CoA_hydra/iso"/>
</dbReference>
<protein>
    <submittedName>
        <fullName evidence="2">Enoyl-CoA hydratase</fullName>
    </submittedName>
</protein>